<dbReference type="InterPro" id="IPR050259">
    <property type="entry name" value="SDR"/>
</dbReference>
<dbReference type="SUPFAM" id="SSF51735">
    <property type="entry name" value="NAD(P)-binding Rossmann-fold domains"/>
    <property type="match status" value="1"/>
</dbReference>
<dbReference type="OrthoDB" id="9804774at2"/>
<accession>A0A556AJK2</accession>
<dbReference type="EMBL" id="VLTJ01000029">
    <property type="protein sequence ID" value="TSH93088.1"/>
    <property type="molecule type" value="Genomic_DNA"/>
</dbReference>
<dbReference type="PANTHER" id="PTHR42879">
    <property type="entry name" value="3-OXOACYL-(ACYL-CARRIER-PROTEIN) REDUCTASE"/>
    <property type="match status" value="1"/>
</dbReference>
<evidence type="ECO:0000313" key="3">
    <source>
        <dbReference type="Proteomes" id="UP000318405"/>
    </source>
</evidence>
<evidence type="ECO:0000313" key="2">
    <source>
        <dbReference type="EMBL" id="TSH93088.1"/>
    </source>
</evidence>
<sequence length="251" mass="26872">MDLELKGRTALVTGASQGLGRAIALALAAEGARVAMVARRAELLETLTQEIVSAGGARPVALQADLYPDDAGETIAARAIAALGHVEILINAAGGSRPLPLDAPKEAWYEGVTLNFFRLRELTHAVLPSMQKHGYGRVINLTGTREPRNLNAAHAAKAAVHVWSKGLSKVVAADGITINCIQPGKLRSEQIDKRWPTEEARREWAKKEVPMGRMGNPEELADLAVFLASARSSYITGNIIAFDGGARFFAF</sequence>
<dbReference type="InterPro" id="IPR036291">
    <property type="entry name" value="NAD(P)-bd_dom_sf"/>
</dbReference>
<protein>
    <submittedName>
        <fullName evidence="2">SDR family oxidoreductase</fullName>
    </submittedName>
</protein>
<dbReference type="InterPro" id="IPR002347">
    <property type="entry name" value="SDR_fam"/>
</dbReference>
<evidence type="ECO:0000256" key="1">
    <source>
        <dbReference type="ARBA" id="ARBA00006484"/>
    </source>
</evidence>
<dbReference type="RefSeq" id="WP_143949455.1">
    <property type="nucleotide sequence ID" value="NZ_BAABMB010000001.1"/>
</dbReference>
<gene>
    <name evidence="2" type="ORF">FOZ76_17050</name>
</gene>
<dbReference type="Proteomes" id="UP000318405">
    <property type="component" value="Unassembled WGS sequence"/>
</dbReference>
<dbReference type="Pfam" id="PF13561">
    <property type="entry name" value="adh_short_C2"/>
    <property type="match status" value="1"/>
</dbReference>
<comment type="similarity">
    <text evidence="1">Belongs to the short-chain dehydrogenases/reductases (SDR) family.</text>
</comment>
<dbReference type="Gene3D" id="3.40.50.720">
    <property type="entry name" value="NAD(P)-binding Rossmann-like Domain"/>
    <property type="match status" value="1"/>
</dbReference>
<proteinExistence type="inferred from homology"/>
<organism evidence="2 3">
    <name type="scientific">Verticiella sediminum</name>
    <dbReference type="NCBI Taxonomy" id="1247510"/>
    <lineage>
        <taxon>Bacteria</taxon>
        <taxon>Pseudomonadati</taxon>
        <taxon>Pseudomonadota</taxon>
        <taxon>Betaproteobacteria</taxon>
        <taxon>Burkholderiales</taxon>
        <taxon>Alcaligenaceae</taxon>
        <taxon>Verticiella</taxon>
    </lineage>
</organism>
<dbReference type="PRINTS" id="PR00081">
    <property type="entry name" value="GDHRDH"/>
</dbReference>
<comment type="caution">
    <text evidence="2">The sequence shown here is derived from an EMBL/GenBank/DDBJ whole genome shotgun (WGS) entry which is preliminary data.</text>
</comment>
<name>A0A556AJK2_9BURK</name>
<reference evidence="2 3" key="1">
    <citation type="submission" date="2019-07" db="EMBL/GenBank/DDBJ databases">
        <title>Qingshengfaniella alkalisoli gen. nov., sp. nov., isolated from saline soil.</title>
        <authorList>
            <person name="Xu L."/>
            <person name="Huang X.-X."/>
            <person name="Sun J.-Q."/>
        </authorList>
    </citation>
    <scope>NUCLEOTIDE SEQUENCE [LARGE SCALE GENOMIC DNA]</scope>
    <source>
        <strain evidence="2 3">DSM 27279</strain>
    </source>
</reference>
<keyword evidence="3" id="KW-1185">Reference proteome</keyword>
<dbReference type="AlphaFoldDB" id="A0A556AJK2"/>
<dbReference type="PANTHER" id="PTHR42879:SF2">
    <property type="entry name" value="3-OXOACYL-[ACYL-CARRIER-PROTEIN] REDUCTASE FABG"/>
    <property type="match status" value="1"/>
</dbReference>